<dbReference type="InParanoid" id="A0A507BIV6"/>
<evidence type="ECO:0008006" key="4">
    <source>
        <dbReference type="Google" id="ProtNLM"/>
    </source>
</evidence>
<sequence>MLRRSSRLQKSLSRAGTIPSPASDTASPADTPTSATKPASRRKGTTTKALSAQKAKPSPSPSITGSASISSSSSSSLPIHTFPSAAAWQSWLDANHAAAPLGIWLQIAKKSVAARAPTVTYEEAIDAALCYGWIDGQRRGHSASHFLQRFTPRRKGSVWSQRNVDKVAALEAAGRMRGPGRAEVEAARADGRWARAYAGSSTIRVPEDFAAALAAAAAATADGATGPAAEFFESLGKTQRYSFLWRIETAKKADTRQKRITQFVEMLGRGETFK</sequence>
<gene>
    <name evidence="2" type="ORF">E0L32_003523</name>
</gene>
<feature type="compositionally biased region" description="Low complexity" evidence="1">
    <location>
        <begin position="8"/>
        <end position="38"/>
    </location>
</feature>
<dbReference type="EMBL" id="SKBQ01000015">
    <property type="protein sequence ID" value="TPX16961.1"/>
    <property type="molecule type" value="Genomic_DNA"/>
</dbReference>
<evidence type="ECO:0000313" key="3">
    <source>
        <dbReference type="Proteomes" id="UP000319257"/>
    </source>
</evidence>
<accession>A0A507BIV6</accession>
<keyword evidence="3" id="KW-1185">Reference proteome</keyword>
<comment type="caution">
    <text evidence="2">The sequence shown here is derived from an EMBL/GenBank/DDBJ whole genome shotgun (WGS) entry which is preliminary data.</text>
</comment>
<dbReference type="AlphaFoldDB" id="A0A507BIV6"/>
<protein>
    <recommendedName>
        <fullName evidence="4">Bacteriocin-protection protein</fullName>
    </recommendedName>
</protein>
<dbReference type="Pfam" id="PF13376">
    <property type="entry name" value="OmdA"/>
    <property type="match status" value="1"/>
</dbReference>
<evidence type="ECO:0000313" key="2">
    <source>
        <dbReference type="EMBL" id="TPX16961.1"/>
    </source>
</evidence>
<evidence type="ECO:0000256" key="1">
    <source>
        <dbReference type="SAM" id="MobiDB-lite"/>
    </source>
</evidence>
<feature type="region of interest" description="Disordered" evidence="1">
    <location>
        <begin position="1"/>
        <end position="70"/>
    </location>
</feature>
<feature type="compositionally biased region" description="Low complexity" evidence="1">
    <location>
        <begin position="48"/>
        <end position="70"/>
    </location>
</feature>
<reference evidence="2 3" key="1">
    <citation type="submission" date="2019-06" db="EMBL/GenBank/DDBJ databases">
        <title>Draft genome sequence of the filamentous fungus Phialemoniopsis curvata isolated from diesel fuel.</title>
        <authorList>
            <person name="Varaljay V.A."/>
            <person name="Lyon W.J."/>
            <person name="Crouch A.L."/>
            <person name="Drake C.E."/>
            <person name="Hollomon J.M."/>
            <person name="Nadeau L.J."/>
            <person name="Nunn H.S."/>
            <person name="Stevenson B.S."/>
            <person name="Bojanowski C.L."/>
            <person name="Crookes-Goodson W.J."/>
        </authorList>
    </citation>
    <scope>NUCLEOTIDE SEQUENCE [LARGE SCALE GENOMIC DNA]</scope>
    <source>
        <strain evidence="2 3">D216</strain>
    </source>
</reference>
<organism evidence="2 3">
    <name type="scientific">Thyridium curvatum</name>
    <dbReference type="NCBI Taxonomy" id="1093900"/>
    <lineage>
        <taxon>Eukaryota</taxon>
        <taxon>Fungi</taxon>
        <taxon>Dikarya</taxon>
        <taxon>Ascomycota</taxon>
        <taxon>Pezizomycotina</taxon>
        <taxon>Sordariomycetes</taxon>
        <taxon>Sordariomycetidae</taxon>
        <taxon>Thyridiales</taxon>
        <taxon>Thyridiaceae</taxon>
        <taxon>Thyridium</taxon>
    </lineage>
</organism>
<dbReference type="OrthoDB" id="10263401at2759"/>
<dbReference type="GeneID" id="41970970"/>
<dbReference type="Proteomes" id="UP000319257">
    <property type="component" value="Unassembled WGS sequence"/>
</dbReference>
<dbReference type="RefSeq" id="XP_030998672.1">
    <property type="nucleotide sequence ID" value="XM_031137833.1"/>
</dbReference>
<proteinExistence type="predicted"/>
<name>A0A507BIV6_9PEZI</name>
<dbReference type="STRING" id="1093900.A0A507BIV6"/>